<dbReference type="InterPro" id="IPR036869">
    <property type="entry name" value="J_dom_sf"/>
</dbReference>
<evidence type="ECO:0000256" key="2">
    <source>
        <dbReference type="ARBA" id="ARBA00022737"/>
    </source>
</evidence>
<evidence type="ECO:0000259" key="7">
    <source>
        <dbReference type="PROSITE" id="PS51188"/>
    </source>
</evidence>
<dbReference type="InterPro" id="IPR001623">
    <property type="entry name" value="DnaJ_domain"/>
</dbReference>
<dbReference type="GO" id="GO:0005737">
    <property type="term" value="C:cytoplasm"/>
    <property type="evidence" value="ECO:0007669"/>
    <property type="project" value="TreeGrafter"/>
</dbReference>
<dbReference type="SUPFAM" id="SSF57938">
    <property type="entry name" value="DnaJ/Hsp40 cysteine-rich domain"/>
    <property type="match status" value="1"/>
</dbReference>
<dbReference type="InterPro" id="IPR002939">
    <property type="entry name" value="DnaJ_C"/>
</dbReference>
<feature type="domain" description="J" evidence="6">
    <location>
        <begin position="2"/>
        <end position="67"/>
    </location>
</feature>
<keyword evidence="5" id="KW-0143">Chaperone</keyword>
<dbReference type="CDD" id="cd10719">
    <property type="entry name" value="DnaJ_zf"/>
    <property type="match status" value="1"/>
</dbReference>
<dbReference type="AlphaFoldDB" id="A0A381SUA4"/>
<dbReference type="InterPro" id="IPR001305">
    <property type="entry name" value="HSP_DnaJ_Cys-rich_dom"/>
</dbReference>
<evidence type="ECO:0000259" key="6">
    <source>
        <dbReference type="PROSITE" id="PS50076"/>
    </source>
</evidence>
<dbReference type="Gene3D" id="2.10.230.10">
    <property type="entry name" value="Heat shock protein DnaJ, cysteine-rich domain"/>
    <property type="match status" value="1"/>
</dbReference>
<dbReference type="HAMAP" id="MF_01152">
    <property type="entry name" value="DnaJ"/>
    <property type="match status" value="1"/>
</dbReference>
<dbReference type="CDD" id="cd06257">
    <property type="entry name" value="DnaJ"/>
    <property type="match status" value="1"/>
</dbReference>
<gene>
    <name evidence="8" type="ORF">METZ01_LOCUS60444</name>
</gene>
<dbReference type="InterPro" id="IPR036410">
    <property type="entry name" value="HSP_DnaJ_Cys-rich_dom_sf"/>
</dbReference>
<dbReference type="SUPFAM" id="SSF46565">
    <property type="entry name" value="Chaperone J-domain"/>
    <property type="match status" value="1"/>
</dbReference>
<reference evidence="8" key="1">
    <citation type="submission" date="2018-05" db="EMBL/GenBank/DDBJ databases">
        <authorList>
            <person name="Lanie J.A."/>
            <person name="Ng W.-L."/>
            <person name="Kazmierczak K.M."/>
            <person name="Andrzejewski T.M."/>
            <person name="Davidsen T.M."/>
            <person name="Wayne K.J."/>
            <person name="Tettelin H."/>
            <person name="Glass J.I."/>
            <person name="Rusch D."/>
            <person name="Podicherti R."/>
            <person name="Tsui H.-C.T."/>
            <person name="Winkler M.E."/>
        </authorList>
    </citation>
    <scope>NUCLEOTIDE SEQUENCE</scope>
</reference>
<sequence length="364" mass="39766">MDFYLILGLERGATVRDVKRAYQRLARKFHPGINPGDQASAVYFRRVNKAYETLSDPERRQRYDTQGEITDLPGSSSSFEFEGFDFSVSAEGSAASTFGDLFADVFTQPEIGEVVPEDGADLRLGVTVSFEESMSGVERSVNVTRLGGCTVCHGTGILRMAEGRCAECQGTGNVRWARGHMVFSKNCRGCGGSGRKRHRGCGTCSGEGVIPRSETNRVRVPPGIADGGRIRIPERGHAGRRGGRAGDLYLTISVQKHELFERHGNDLFLVVPIAIHEAALGSKIEIPTFDGPGRVRIPPGTQSGQRFRLRGRGVPSLGSGPQGDLIVEIRLVLPRLADERSKELLQEFGKLNPENVRKEIDKLS</sequence>
<dbReference type="InterPro" id="IPR008971">
    <property type="entry name" value="HSP40/DnaJ_pept-bd"/>
</dbReference>
<dbReference type="Pfam" id="PF01556">
    <property type="entry name" value="DnaJ_C"/>
    <property type="match status" value="1"/>
</dbReference>
<organism evidence="8">
    <name type="scientific">marine metagenome</name>
    <dbReference type="NCBI Taxonomy" id="408172"/>
    <lineage>
        <taxon>unclassified sequences</taxon>
        <taxon>metagenomes</taxon>
        <taxon>ecological metagenomes</taxon>
    </lineage>
</organism>
<evidence type="ECO:0000256" key="1">
    <source>
        <dbReference type="ARBA" id="ARBA00022723"/>
    </source>
</evidence>
<evidence type="ECO:0008006" key="9">
    <source>
        <dbReference type="Google" id="ProtNLM"/>
    </source>
</evidence>
<dbReference type="PANTHER" id="PTHR43096">
    <property type="entry name" value="DNAJ HOMOLOG 1, MITOCHONDRIAL-RELATED"/>
    <property type="match status" value="1"/>
</dbReference>
<dbReference type="PROSITE" id="PS50076">
    <property type="entry name" value="DNAJ_2"/>
    <property type="match status" value="1"/>
</dbReference>
<dbReference type="InterPro" id="IPR018253">
    <property type="entry name" value="DnaJ_domain_CS"/>
</dbReference>
<dbReference type="GO" id="GO:0031072">
    <property type="term" value="F:heat shock protein binding"/>
    <property type="evidence" value="ECO:0007669"/>
    <property type="project" value="InterPro"/>
</dbReference>
<dbReference type="SMART" id="SM00271">
    <property type="entry name" value="DnaJ"/>
    <property type="match status" value="1"/>
</dbReference>
<evidence type="ECO:0000313" key="8">
    <source>
        <dbReference type="EMBL" id="SVA07590.1"/>
    </source>
</evidence>
<name>A0A381SUA4_9ZZZZ</name>
<dbReference type="FunFam" id="2.60.260.20:FF:000005">
    <property type="entry name" value="Chaperone protein dnaJ 1, mitochondrial"/>
    <property type="match status" value="1"/>
</dbReference>
<keyword evidence="1" id="KW-0479">Metal-binding</keyword>
<evidence type="ECO:0000256" key="5">
    <source>
        <dbReference type="ARBA" id="ARBA00023186"/>
    </source>
</evidence>
<dbReference type="PRINTS" id="PR00625">
    <property type="entry name" value="JDOMAIN"/>
</dbReference>
<keyword evidence="4" id="KW-0862">Zinc</keyword>
<evidence type="ECO:0000256" key="3">
    <source>
        <dbReference type="ARBA" id="ARBA00022771"/>
    </source>
</evidence>
<dbReference type="Gene3D" id="2.60.260.20">
    <property type="entry name" value="Urease metallochaperone UreE, N-terminal domain"/>
    <property type="match status" value="2"/>
</dbReference>
<dbReference type="Pfam" id="PF00226">
    <property type="entry name" value="DnaJ"/>
    <property type="match status" value="1"/>
</dbReference>
<dbReference type="InterPro" id="IPR012724">
    <property type="entry name" value="DnaJ"/>
</dbReference>
<dbReference type="PROSITE" id="PS00636">
    <property type="entry name" value="DNAJ_1"/>
    <property type="match status" value="1"/>
</dbReference>
<protein>
    <recommendedName>
        <fullName evidence="9">J domain-containing protein</fullName>
    </recommendedName>
</protein>
<accession>A0A381SUA4</accession>
<dbReference type="EMBL" id="UINC01003586">
    <property type="protein sequence ID" value="SVA07590.1"/>
    <property type="molecule type" value="Genomic_DNA"/>
</dbReference>
<dbReference type="GO" id="GO:0051082">
    <property type="term" value="F:unfolded protein binding"/>
    <property type="evidence" value="ECO:0007669"/>
    <property type="project" value="InterPro"/>
</dbReference>
<dbReference type="PANTHER" id="PTHR43096:SF52">
    <property type="entry name" value="DNAJ HOMOLOG 1, MITOCHONDRIAL-RELATED"/>
    <property type="match status" value="1"/>
</dbReference>
<dbReference type="GO" id="GO:0042026">
    <property type="term" value="P:protein refolding"/>
    <property type="evidence" value="ECO:0007669"/>
    <property type="project" value="TreeGrafter"/>
</dbReference>
<proteinExistence type="inferred from homology"/>
<dbReference type="PROSITE" id="PS51188">
    <property type="entry name" value="ZF_CR"/>
    <property type="match status" value="1"/>
</dbReference>
<keyword evidence="2" id="KW-0677">Repeat</keyword>
<dbReference type="SUPFAM" id="SSF49493">
    <property type="entry name" value="HSP40/DnaJ peptide-binding domain"/>
    <property type="match status" value="2"/>
</dbReference>
<dbReference type="GO" id="GO:0008270">
    <property type="term" value="F:zinc ion binding"/>
    <property type="evidence" value="ECO:0007669"/>
    <property type="project" value="UniProtKB-KW"/>
</dbReference>
<keyword evidence="3" id="KW-0863">Zinc-finger</keyword>
<dbReference type="GO" id="GO:0005524">
    <property type="term" value="F:ATP binding"/>
    <property type="evidence" value="ECO:0007669"/>
    <property type="project" value="InterPro"/>
</dbReference>
<dbReference type="GO" id="GO:0009408">
    <property type="term" value="P:response to heat"/>
    <property type="evidence" value="ECO:0007669"/>
    <property type="project" value="InterPro"/>
</dbReference>
<dbReference type="CDD" id="cd10747">
    <property type="entry name" value="DnaJ_C"/>
    <property type="match status" value="1"/>
</dbReference>
<feature type="domain" description="CR-type" evidence="7">
    <location>
        <begin position="136"/>
        <end position="213"/>
    </location>
</feature>
<dbReference type="Gene3D" id="1.10.287.110">
    <property type="entry name" value="DnaJ domain"/>
    <property type="match status" value="1"/>
</dbReference>
<evidence type="ECO:0000256" key="4">
    <source>
        <dbReference type="ARBA" id="ARBA00022833"/>
    </source>
</evidence>